<dbReference type="CDD" id="cd06173">
    <property type="entry name" value="MFS_MefA_like"/>
    <property type="match status" value="1"/>
</dbReference>
<feature type="transmembrane region" description="Helical" evidence="7">
    <location>
        <begin position="272"/>
        <end position="292"/>
    </location>
</feature>
<dbReference type="SUPFAM" id="SSF103473">
    <property type="entry name" value="MFS general substrate transporter"/>
    <property type="match status" value="1"/>
</dbReference>
<evidence type="ECO:0000256" key="2">
    <source>
        <dbReference type="ARBA" id="ARBA00022448"/>
    </source>
</evidence>
<dbReference type="Proteomes" id="UP000657385">
    <property type="component" value="Unassembled WGS sequence"/>
</dbReference>
<organism evidence="9 10">
    <name type="scientific">Streptacidiphilus fuscans</name>
    <dbReference type="NCBI Taxonomy" id="2789292"/>
    <lineage>
        <taxon>Bacteria</taxon>
        <taxon>Bacillati</taxon>
        <taxon>Actinomycetota</taxon>
        <taxon>Actinomycetes</taxon>
        <taxon>Kitasatosporales</taxon>
        <taxon>Streptomycetaceae</taxon>
        <taxon>Streptacidiphilus</taxon>
    </lineage>
</organism>
<dbReference type="PANTHER" id="PTHR23513:SF6">
    <property type="entry name" value="MAJOR FACILITATOR SUPERFAMILY ASSOCIATED DOMAIN-CONTAINING PROTEIN"/>
    <property type="match status" value="1"/>
</dbReference>
<proteinExistence type="predicted"/>
<keyword evidence="5 7" id="KW-1133">Transmembrane helix</keyword>
<keyword evidence="3" id="KW-1003">Cell membrane</keyword>
<feature type="transmembrane region" description="Helical" evidence="7">
    <location>
        <begin position="304"/>
        <end position="322"/>
    </location>
</feature>
<keyword evidence="4 7" id="KW-0812">Transmembrane</keyword>
<dbReference type="InterPro" id="IPR036259">
    <property type="entry name" value="MFS_trans_sf"/>
</dbReference>
<feature type="transmembrane region" description="Helical" evidence="7">
    <location>
        <begin position="27"/>
        <end position="50"/>
    </location>
</feature>
<feature type="transmembrane region" description="Helical" evidence="7">
    <location>
        <begin position="240"/>
        <end position="260"/>
    </location>
</feature>
<gene>
    <name evidence="9" type="ORF">I2501_21710</name>
</gene>
<evidence type="ECO:0000313" key="9">
    <source>
        <dbReference type="EMBL" id="MBF9070643.1"/>
    </source>
</evidence>
<dbReference type="InterPro" id="IPR010290">
    <property type="entry name" value="TM_effector"/>
</dbReference>
<dbReference type="PROSITE" id="PS50850">
    <property type="entry name" value="MFS"/>
    <property type="match status" value="1"/>
</dbReference>
<dbReference type="PANTHER" id="PTHR23513">
    <property type="entry name" value="INTEGRAL MEMBRANE EFFLUX PROTEIN-RELATED"/>
    <property type="match status" value="1"/>
</dbReference>
<evidence type="ECO:0000256" key="7">
    <source>
        <dbReference type="SAM" id="Phobius"/>
    </source>
</evidence>
<evidence type="ECO:0000259" key="8">
    <source>
        <dbReference type="PROSITE" id="PS50850"/>
    </source>
</evidence>
<evidence type="ECO:0000256" key="3">
    <source>
        <dbReference type="ARBA" id="ARBA00022475"/>
    </source>
</evidence>
<evidence type="ECO:0000313" key="10">
    <source>
        <dbReference type="Proteomes" id="UP000657385"/>
    </source>
</evidence>
<name>A0A931BAC8_9ACTN</name>
<dbReference type="Gene3D" id="1.20.1250.20">
    <property type="entry name" value="MFS general substrate transporter like domains"/>
    <property type="match status" value="1"/>
</dbReference>
<comment type="caution">
    <text evidence="9">The sequence shown here is derived from an EMBL/GenBank/DDBJ whole genome shotgun (WGS) entry which is preliminary data.</text>
</comment>
<feature type="transmembrane region" description="Helical" evidence="7">
    <location>
        <begin position="62"/>
        <end position="83"/>
    </location>
</feature>
<keyword evidence="6 7" id="KW-0472">Membrane</keyword>
<dbReference type="GO" id="GO:0005886">
    <property type="term" value="C:plasma membrane"/>
    <property type="evidence" value="ECO:0007669"/>
    <property type="project" value="UniProtKB-SubCell"/>
</dbReference>
<feature type="domain" description="Major facilitator superfamily (MFS) profile" evidence="8">
    <location>
        <begin position="238"/>
        <end position="435"/>
    </location>
</feature>
<feature type="transmembrane region" description="Helical" evidence="7">
    <location>
        <begin position="399"/>
        <end position="416"/>
    </location>
</feature>
<dbReference type="GO" id="GO:0022857">
    <property type="term" value="F:transmembrane transporter activity"/>
    <property type="evidence" value="ECO:0007669"/>
    <property type="project" value="InterPro"/>
</dbReference>
<keyword evidence="2" id="KW-0813">Transport</keyword>
<accession>A0A931BAC8</accession>
<evidence type="ECO:0000256" key="1">
    <source>
        <dbReference type="ARBA" id="ARBA00004651"/>
    </source>
</evidence>
<protein>
    <submittedName>
        <fullName evidence="9">MFS transporter</fullName>
    </submittedName>
</protein>
<feature type="transmembrane region" description="Helical" evidence="7">
    <location>
        <begin position="328"/>
        <end position="353"/>
    </location>
</feature>
<evidence type="ECO:0000256" key="6">
    <source>
        <dbReference type="ARBA" id="ARBA00023136"/>
    </source>
</evidence>
<feature type="transmembrane region" description="Helical" evidence="7">
    <location>
        <begin position="374"/>
        <end position="393"/>
    </location>
</feature>
<feature type="transmembrane region" description="Helical" evidence="7">
    <location>
        <begin position="184"/>
        <end position="204"/>
    </location>
</feature>
<comment type="subcellular location">
    <subcellularLocation>
        <location evidence="1">Cell membrane</location>
        <topology evidence="1">Multi-pass membrane protein</topology>
    </subcellularLocation>
</comment>
<keyword evidence="10" id="KW-1185">Reference proteome</keyword>
<sequence>MTVVVDKDKDESVDPVTRAAARRDFRFMWAGQSISLWGDQFMVLALPLLAVNVLHTSVAEALLLPSAMFFPFLVLGLPAGAIVERLRRRTTMLVASAAQAVAIGVIWLLAVTHVLVFPVLFGLLLISGSGVVFFQVAYTSYLPSLFTDPDDLHKGNARLSLSESTSLAGGRAVGGMVVRMLGVLGALAANALSFLASVLALAVMRHKEPARAVTKRERGWIRRDVTAGLKFLIKHPQLQPMVLCGTFYLLFLSMVDASLVLYCNRVLGLNQLWTGVVMGAAAVGYPIGNMLSPRIAKKFGTARALAGSITLSVVGMVVSLALSTPGGMTGAIGLIAGSIVHGIGEGSYIPTSLTLRHRVTPPELLSRVGAVQRFSMWGSMSLGSLLASGVTALVGLRGAVWTGALAALILVPLALLQRGILAEVRTGVPPKLETA</sequence>
<evidence type="ECO:0000256" key="4">
    <source>
        <dbReference type="ARBA" id="ARBA00022692"/>
    </source>
</evidence>
<evidence type="ECO:0000256" key="5">
    <source>
        <dbReference type="ARBA" id="ARBA00022989"/>
    </source>
</evidence>
<dbReference type="InterPro" id="IPR020846">
    <property type="entry name" value="MFS_dom"/>
</dbReference>
<dbReference type="AlphaFoldDB" id="A0A931BAC8"/>
<dbReference type="RefSeq" id="WP_196195819.1">
    <property type="nucleotide sequence ID" value="NZ_JADPRT010000009.1"/>
</dbReference>
<feature type="transmembrane region" description="Helical" evidence="7">
    <location>
        <begin position="115"/>
        <end position="138"/>
    </location>
</feature>
<dbReference type="EMBL" id="JADPRT010000009">
    <property type="protein sequence ID" value="MBF9070643.1"/>
    <property type="molecule type" value="Genomic_DNA"/>
</dbReference>
<dbReference type="Pfam" id="PF05977">
    <property type="entry name" value="MFS_3"/>
    <property type="match status" value="1"/>
</dbReference>
<reference evidence="9" key="1">
    <citation type="submission" date="2020-11" db="EMBL/GenBank/DDBJ databases">
        <title>Isolation and identification of active actinomycetes.</title>
        <authorList>
            <person name="Yu B."/>
        </authorList>
    </citation>
    <scope>NUCLEOTIDE SEQUENCE</scope>
    <source>
        <strain evidence="9">NEAU-YB345</strain>
    </source>
</reference>